<dbReference type="PANTHER" id="PTHR13696:SF52">
    <property type="entry name" value="PARA FAMILY PROTEIN CT_582"/>
    <property type="match status" value="1"/>
</dbReference>
<dbReference type="PANTHER" id="PTHR13696">
    <property type="entry name" value="P-LOOP CONTAINING NUCLEOSIDE TRIPHOSPHATE HYDROLASE"/>
    <property type="match status" value="1"/>
</dbReference>
<dbReference type="InterPro" id="IPR025669">
    <property type="entry name" value="AAA_dom"/>
</dbReference>
<dbReference type="EMBL" id="AJWY01001249">
    <property type="protein sequence ID" value="EKC80055.1"/>
    <property type="molecule type" value="Genomic_DNA"/>
</dbReference>
<gene>
    <name evidence="2" type="ORF">LEA_01790</name>
</gene>
<dbReference type="Gene3D" id="3.40.50.300">
    <property type="entry name" value="P-loop containing nucleotide triphosphate hydrolases"/>
    <property type="match status" value="1"/>
</dbReference>
<sequence>MEGKMAKVIAIANQKGGVGKTTTCVNLSSCVAALGKKVLVVDLDPQGNTT</sequence>
<organism evidence="2">
    <name type="scientific">human gut metagenome</name>
    <dbReference type="NCBI Taxonomy" id="408170"/>
    <lineage>
        <taxon>unclassified sequences</taxon>
        <taxon>metagenomes</taxon>
        <taxon>organismal metagenomes</taxon>
    </lineage>
</organism>
<feature type="domain" description="AAA" evidence="1">
    <location>
        <begin position="6"/>
        <end position="50"/>
    </location>
</feature>
<dbReference type="AlphaFoldDB" id="K1UPJ4"/>
<dbReference type="Pfam" id="PF13614">
    <property type="entry name" value="AAA_31"/>
    <property type="match status" value="1"/>
</dbReference>
<dbReference type="InterPro" id="IPR027417">
    <property type="entry name" value="P-loop_NTPase"/>
</dbReference>
<dbReference type="SUPFAM" id="SSF52540">
    <property type="entry name" value="P-loop containing nucleoside triphosphate hydrolases"/>
    <property type="match status" value="1"/>
</dbReference>
<name>K1UPJ4_9ZZZZ</name>
<reference evidence="2" key="1">
    <citation type="journal article" date="2013" name="Environ. Microbiol.">
        <title>Microbiota from the distal guts of lean and obese adolescents exhibit partial functional redundancy besides clear differences in community structure.</title>
        <authorList>
            <person name="Ferrer M."/>
            <person name="Ruiz A."/>
            <person name="Lanza F."/>
            <person name="Haange S.B."/>
            <person name="Oberbach A."/>
            <person name="Till H."/>
            <person name="Bargiela R."/>
            <person name="Campoy C."/>
            <person name="Segura M.T."/>
            <person name="Richter M."/>
            <person name="von Bergen M."/>
            <person name="Seifert J."/>
            <person name="Suarez A."/>
        </authorList>
    </citation>
    <scope>NUCLEOTIDE SEQUENCE</scope>
</reference>
<feature type="non-terminal residue" evidence="2">
    <location>
        <position position="50"/>
    </location>
</feature>
<dbReference type="CDD" id="cd02042">
    <property type="entry name" value="ParAB_family"/>
    <property type="match status" value="1"/>
</dbReference>
<evidence type="ECO:0000313" key="2">
    <source>
        <dbReference type="EMBL" id="EKC80055.1"/>
    </source>
</evidence>
<protein>
    <submittedName>
        <fullName evidence="2">Protein containing Cobyrinic acid a,c-diamide synthase domain protein</fullName>
    </submittedName>
</protein>
<dbReference type="InterPro" id="IPR050678">
    <property type="entry name" value="DNA_Partitioning_ATPase"/>
</dbReference>
<dbReference type="PRINTS" id="PR00091">
    <property type="entry name" value="NITROGNASEII"/>
</dbReference>
<evidence type="ECO:0000259" key="1">
    <source>
        <dbReference type="Pfam" id="PF13614"/>
    </source>
</evidence>
<proteinExistence type="predicted"/>
<accession>K1UPJ4</accession>
<comment type="caution">
    <text evidence="2">The sequence shown here is derived from an EMBL/GenBank/DDBJ whole genome shotgun (WGS) entry which is preliminary data.</text>
</comment>